<protein>
    <submittedName>
        <fullName evidence="1">Uncharacterized protein</fullName>
    </submittedName>
</protein>
<keyword evidence="2" id="KW-1185">Reference proteome</keyword>
<dbReference type="RefSeq" id="WP_348736516.1">
    <property type="nucleotide sequence ID" value="NZ_CAXJRC010000001.1"/>
</dbReference>
<dbReference type="EMBL" id="CAXJRC010000001">
    <property type="protein sequence ID" value="CAL2104833.1"/>
    <property type="molecule type" value="Genomic_DNA"/>
</dbReference>
<name>A0ABM9PGV4_9FLAO</name>
<accession>A0ABM9PGV4</accession>
<comment type="caution">
    <text evidence="1">The sequence shown here is derived from an EMBL/GenBank/DDBJ whole genome shotgun (WGS) entry which is preliminary data.</text>
</comment>
<evidence type="ECO:0000313" key="2">
    <source>
        <dbReference type="Proteomes" id="UP001497602"/>
    </source>
</evidence>
<evidence type="ECO:0000313" key="1">
    <source>
        <dbReference type="EMBL" id="CAL2104833.1"/>
    </source>
</evidence>
<dbReference type="Proteomes" id="UP001497602">
    <property type="component" value="Unassembled WGS sequence"/>
</dbReference>
<proteinExistence type="predicted"/>
<organism evidence="1 2">
    <name type="scientific">Tenacibaculum vairaonense</name>
    <dbReference type="NCBI Taxonomy" id="3137860"/>
    <lineage>
        <taxon>Bacteria</taxon>
        <taxon>Pseudomonadati</taxon>
        <taxon>Bacteroidota</taxon>
        <taxon>Flavobacteriia</taxon>
        <taxon>Flavobacteriales</taxon>
        <taxon>Flavobacteriaceae</taxon>
        <taxon>Tenacibaculum</taxon>
    </lineage>
</organism>
<reference evidence="1 2" key="1">
    <citation type="submission" date="2024-05" db="EMBL/GenBank/DDBJ databases">
        <authorList>
            <person name="Duchaud E."/>
        </authorList>
    </citation>
    <scope>NUCLEOTIDE SEQUENCE [LARGE SCALE GENOMIC DNA]</scope>
    <source>
        <strain evidence="1">Ena-SAMPLE-TAB-13-05-2024-13:56:06:370-140305</strain>
    </source>
</reference>
<gene>
    <name evidence="1" type="ORF">T190115A13A_100121</name>
</gene>
<sequence length="367" mass="42751">MKNTIFTYEEAVKKIDSIGGKPIVIEAQWDGDTQGWFLCMFVIVRTGIFKKTESSHYLGTISLGGDIRLFQGIAPPYPEAKVAQEIGEKLKEKYGLEFFFPSPNNPDDDCPRWTERHRAINCVDCNKLIIPTDSPYLPKEICYNCHLERERNQSIIDEEPYDDGVNMYLYKKGEFQSLGYCSNFESFKIAPFIKEKVEAVNNELGIKIITISQSEIEKLIQDLEIEIDKQFLEYEEPNIEKRMLRFVTTQKVKYKEKEFELMNRFNSNHENLRGLISCFDTAKRAFSENFEYKIYFKKGITHRDDSILRFVNYSGKGKTKLDQIYERFNGVISTEEVDKTIEKLVKINCLKLNNDEAEVTEIGKNII</sequence>